<dbReference type="InterPro" id="IPR045851">
    <property type="entry name" value="AMP-bd_C_sf"/>
</dbReference>
<dbReference type="PROSITE" id="PS00455">
    <property type="entry name" value="AMP_BINDING"/>
    <property type="match status" value="1"/>
</dbReference>
<dbReference type="InterPro" id="IPR050237">
    <property type="entry name" value="ATP-dep_AMP-bd_enzyme"/>
</dbReference>
<dbReference type="Pfam" id="PF13193">
    <property type="entry name" value="AMP-binding_C"/>
    <property type="match status" value="1"/>
</dbReference>
<dbReference type="PANTHER" id="PTHR43767">
    <property type="entry name" value="LONG-CHAIN-FATTY-ACID--COA LIGASE"/>
    <property type="match status" value="1"/>
</dbReference>
<dbReference type="OrthoDB" id="9803968at2"/>
<keyword evidence="3" id="KW-0436">Ligase</keyword>
<dbReference type="Proteomes" id="UP000188836">
    <property type="component" value="Unassembled WGS sequence"/>
</dbReference>
<evidence type="ECO:0000259" key="2">
    <source>
        <dbReference type="Pfam" id="PF13193"/>
    </source>
</evidence>
<evidence type="ECO:0000313" key="3">
    <source>
        <dbReference type="EMBL" id="ONM48042.1"/>
    </source>
</evidence>
<dbReference type="SUPFAM" id="SSF56801">
    <property type="entry name" value="Acetyl-CoA synthetase-like"/>
    <property type="match status" value="1"/>
</dbReference>
<dbReference type="Gene3D" id="3.30.300.30">
    <property type="match status" value="1"/>
</dbReference>
<dbReference type="PANTHER" id="PTHR43767:SF1">
    <property type="entry name" value="NONRIBOSOMAL PEPTIDE SYNTHASE PES1 (EUROFUNG)-RELATED"/>
    <property type="match status" value="1"/>
</dbReference>
<dbReference type="Gene3D" id="3.40.50.12780">
    <property type="entry name" value="N-terminal domain of ligase-like"/>
    <property type="match status" value="1"/>
</dbReference>
<dbReference type="STRING" id="1538463.B0T36_21130"/>
<gene>
    <name evidence="3" type="ORF">B0T46_15485</name>
</gene>
<dbReference type="InterPro" id="IPR042099">
    <property type="entry name" value="ANL_N_sf"/>
</dbReference>
<dbReference type="InterPro" id="IPR025110">
    <property type="entry name" value="AMP-bd_C"/>
</dbReference>
<evidence type="ECO:0000259" key="1">
    <source>
        <dbReference type="Pfam" id="PF00501"/>
    </source>
</evidence>
<sequence>MPTSLSWPTVFAPEAGPGEILPHAARRQPQHVALVAGDRRFTYADLESMSRRVAAALRNRGIGAGDVVSLYGQNSWEWIVGYHAALRAGAVVNPINVMLTGPELTYVLNDCQTTAVLAGAAQADKIAAILPDVASIELFVQFGDHPRYDRAETFASLLTERDEEGFIDHRPRPGDLCAIAYTSGTTGHPKGAMQSHRAILLNCALTATMHLRTSDDIVVTGLPAAHVYGNVAINATFLAGGTVVLMERFNAAEALRSIETERATIFEGVPAMYSMLLAEQTSATADLTSLRMTTVGGQTIAPETMRAWQQRSRVPLIELWGMTELAGLGTTHSPYAPAVPGSIGVALPGTEIRIAALDGSATSVGIGEPGELQVRGPLVMLGYFANPEATEEVVLPGGWLRTGDVAYAADTGHYFVVDRIKDMILTAGYNVYPAEIEQVLAGHPGVAMVAVGRRTDEVRGEIAVAYVVPKAGIGLTETEIIDFCRDSLAPYKRPRAVVFVDHLPTTASGKIMRRKLAELDAVESVAKNQENS</sequence>
<accession>A0A1V2TEU0</accession>
<dbReference type="InterPro" id="IPR020845">
    <property type="entry name" value="AMP-binding_CS"/>
</dbReference>
<evidence type="ECO:0000313" key="4">
    <source>
        <dbReference type="Proteomes" id="UP000188836"/>
    </source>
</evidence>
<dbReference type="InterPro" id="IPR000873">
    <property type="entry name" value="AMP-dep_synth/lig_dom"/>
</dbReference>
<organism evidence="3 4">
    <name type="scientific">Nocardia donostiensis</name>
    <dbReference type="NCBI Taxonomy" id="1538463"/>
    <lineage>
        <taxon>Bacteria</taxon>
        <taxon>Bacillati</taxon>
        <taxon>Actinomycetota</taxon>
        <taxon>Actinomycetes</taxon>
        <taxon>Mycobacteriales</taxon>
        <taxon>Nocardiaceae</taxon>
        <taxon>Nocardia</taxon>
    </lineage>
</organism>
<name>A0A1V2TEU0_9NOCA</name>
<protein>
    <submittedName>
        <fullName evidence="3">Fatty-acid--CoA ligase</fullName>
    </submittedName>
</protein>
<feature type="domain" description="AMP-dependent synthetase/ligase" evidence="1">
    <location>
        <begin position="23"/>
        <end position="384"/>
    </location>
</feature>
<feature type="domain" description="AMP-binding enzyme C-terminal" evidence="2">
    <location>
        <begin position="435"/>
        <end position="510"/>
    </location>
</feature>
<dbReference type="RefSeq" id="WP_077117778.1">
    <property type="nucleotide sequence ID" value="NZ_MUKP01000008.1"/>
</dbReference>
<dbReference type="EMBL" id="MUMY01000012">
    <property type="protein sequence ID" value="ONM48042.1"/>
    <property type="molecule type" value="Genomic_DNA"/>
</dbReference>
<proteinExistence type="predicted"/>
<dbReference type="GO" id="GO:0016878">
    <property type="term" value="F:acid-thiol ligase activity"/>
    <property type="evidence" value="ECO:0007669"/>
    <property type="project" value="UniProtKB-ARBA"/>
</dbReference>
<comment type="caution">
    <text evidence="3">The sequence shown here is derived from an EMBL/GenBank/DDBJ whole genome shotgun (WGS) entry which is preliminary data.</text>
</comment>
<dbReference type="AlphaFoldDB" id="A0A1V2TEU0"/>
<dbReference type="Pfam" id="PF00501">
    <property type="entry name" value="AMP-binding"/>
    <property type="match status" value="1"/>
</dbReference>
<reference evidence="3 4" key="1">
    <citation type="journal article" date="2016" name="Antonie Van Leeuwenhoek">
        <title>Nocardia donostiensis sp. nov., isolated from human respiratory specimens.</title>
        <authorList>
            <person name="Ercibengoa M."/>
            <person name="Bell M."/>
            <person name="Marimon J.M."/>
            <person name="Humrighouse B."/>
            <person name="Klenk H.P."/>
            <person name="Potter G."/>
            <person name="Perez-Trallero E."/>
        </authorList>
    </citation>
    <scope>NUCLEOTIDE SEQUENCE [LARGE SCALE GENOMIC DNA]</scope>
    <source>
        <strain evidence="3 4">X1655</strain>
    </source>
</reference>
<keyword evidence="4" id="KW-1185">Reference proteome</keyword>